<dbReference type="InterPro" id="IPR000719">
    <property type="entry name" value="Prot_kinase_dom"/>
</dbReference>
<evidence type="ECO:0000256" key="2">
    <source>
        <dbReference type="ARBA" id="ARBA00022840"/>
    </source>
</evidence>
<dbReference type="FunFam" id="3.30.200.20:FF:000274">
    <property type="entry name" value="Calcium/calmodulin-regulated receptor-like kinase 1"/>
    <property type="match status" value="1"/>
</dbReference>
<keyword evidence="4" id="KW-0472">Membrane</keyword>
<keyword evidence="4" id="KW-1133">Transmembrane helix</keyword>
<keyword evidence="2" id="KW-0067">ATP-binding</keyword>
<dbReference type="Pfam" id="PF07714">
    <property type="entry name" value="PK_Tyr_Ser-Thr"/>
    <property type="match status" value="1"/>
</dbReference>
<protein>
    <submittedName>
        <fullName evidence="7">Calcium/calmodulin-regulated receptor-like kinase 1 isoform X2</fullName>
    </submittedName>
</protein>
<dbReference type="GeneID" id="105052663"/>
<dbReference type="InterPro" id="IPR008271">
    <property type="entry name" value="Ser/Thr_kinase_AS"/>
</dbReference>
<dbReference type="Gene3D" id="3.30.200.20">
    <property type="entry name" value="Phosphorylase Kinase, domain 1"/>
    <property type="match status" value="1"/>
</dbReference>
<evidence type="ECO:0000313" key="7">
    <source>
        <dbReference type="RefSeq" id="XP_029122698.1"/>
    </source>
</evidence>
<feature type="transmembrane region" description="Helical" evidence="4">
    <location>
        <begin position="6"/>
        <end position="30"/>
    </location>
</feature>
<dbReference type="SUPFAM" id="SSF56112">
    <property type="entry name" value="Protein kinase-like (PK-like)"/>
    <property type="match status" value="1"/>
</dbReference>
<evidence type="ECO:0000256" key="4">
    <source>
        <dbReference type="SAM" id="Phobius"/>
    </source>
</evidence>
<dbReference type="PROSITE" id="PS00108">
    <property type="entry name" value="PROTEIN_KINASE_ST"/>
    <property type="match status" value="1"/>
</dbReference>
<gene>
    <name evidence="7" type="primary">LOC105052663</name>
</gene>
<organism evidence="6 7">
    <name type="scientific">Elaeis guineensis var. tenera</name>
    <name type="common">Oil palm</name>
    <dbReference type="NCBI Taxonomy" id="51953"/>
    <lineage>
        <taxon>Eukaryota</taxon>
        <taxon>Viridiplantae</taxon>
        <taxon>Streptophyta</taxon>
        <taxon>Embryophyta</taxon>
        <taxon>Tracheophyta</taxon>
        <taxon>Spermatophyta</taxon>
        <taxon>Magnoliopsida</taxon>
        <taxon>Liliopsida</taxon>
        <taxon>Arecaceae</taxon>
        <taxon>Arecoideae</taxon>
        <taxon>Cocoseae</taxon>
        <taxon>Elaeidinae</taxon>
        <taxon>Elaeis</taxon>
    </lineage>
</organism>
<dbReference type="InterPro" id="IPR001245">
    <property type="entry name" value="Ser-Thr/Tyr_kinase_cat_dom"/>
</dbReference>
<name>A0A8N4IHZ3_ELAGV</name>
<feature type="domain" description="Protein kinase" evidence="5">
    <location>
        <begin position="112"/>
        <end position="397"/>
    </location>
</feature>
<dbReference type="Proteomes" id="UP000504607">
    <property type="component" value="Chromosome 10"/>
</dbReference>
<keyword evidence="6" id="KW-1185">Reference proteome</keyword>
<dbReference type="GO" id="GO:0005524">
    <property type="term" value="F:ATP binding"/>
    <property type="evidence" value="ECO:0007669"/>
    <property type="project" value="UniProtKB-KW"/>
</dbReference>
<dbReference type="PANTHER" id="PTHR47989">
    <property type="entry name" value="OS01G0750732 PROTEIN"/>
    <property type="match status" value="1"/>
</dbReference>
<keyword evidence="1" id="KW-0547">Nucleotide-binding</keyword>
<evidence type="ECO:0000259" key="5">
    <source>
        <dbReference type="PROSITE" id="PS50011"/>
    </source>
</evidence>
<feature type="compositionally biased region" description="Basic residues" evidence="3">
    <location>
        <begin position="397"/>
        <end position="408"/>
    </location>
</feature>
<sequence length="448" mass="49765">MKGVSWGLIIGVTIGVVIGVLLAAAALLCIRFRKRRAQIGSSSSRRASTIPIRANGVDTCTELSDSTAGQESPKFAEEKGTSSWLEGPKRKNLVSVSGILKYCYKDLQKATSNFTTLLGQGAFGPVYKAQMSTGETVAVKVLATNSKQGEKEFQTEVLLLGRLHHRNLVNLVGYCSEKGQHMLIYEYMTNGSLASHLYSETSSSNMFKEQGAYFECEKHEALSWDWRINIALDVARGLEYLHDGAVPSVVHRDIKSSNILLDRSMRARVADFGLSREEMVSHHASNIRGTYGYLDPEYVSSRSFTKKSDVYSYGILVFELITGRNPQQGLMEYVELAAIDAEGKVGWEEIADSRLDGIFDVQELNKVAALAYKCISRISRKRPSMRDMVQALTHVVKARHSKKHRGKRSLPVTVEEESTDQEPSYLQTSDSEHHRGESIDSLSDLPDV</sequence>
<dbReference type="RefSeq" id="XP_029122698.1">
    <property type="nucleotide sequence ID" value="XM_029266865.1"/>
</dbReference>
<dbReference type="Gene3D" id="1.10.510.10">
    <property type="entry name" value="Transferase(Phosphotransferase) domain 1"/>
    <property type="match status" value="1"/>
</dbReference>
<dbReference type="GO" id="GO:0004672">
    <property type="term" value="F:protein kinase activity"/>
    <property type="evidence" value="ECO:0007669"/>
    <property type="project" value="InterPro"/>
</dbReference>
<dbReference type="AlphaFoldDB" id="A0A8N4IHZ3"/>
<evidence type="ECO:0000256" key="1">
    <source>
        <dbReference type="ARBA" id="ARBA00022741"/>
    </source>
</evidence>
<reference evidence="7" key="1">
    <citation type="submission" date="2025-08" db="UniProtKB">
        <authorList>
            <consortium name="RefSeq"/>
        </authorList>
    </citation>
    <scope>IDENTIFICATION</scope>
</reference>
<dbReference type="InterPro" id="IPR011009">
    <property type="entry name" value="Kinase-like_dom_sf"/>
</dbReference>
<feature type="region of interest" description="Disordered" evidence="3">
    <location>
        <begin position="397"/>
        <end position="448"/>
    </location>
</feature>
<proteinExistence type="predicted"/>
<dbReference type="PANTHER" id="PTHR47989:SF24">
    <property type="entry name" value="CALCIUM_CALMODULIN-REGULATED RECEPTOR-LIKE KINASE 1 ISOFORM X1"/>
    <property type="match status" value="1"/>
</dbReference>
<accession>A0A8N4IHZ3</accession>
<evidence type="ECO:0000313" key="6">
    <source>
        <dbReference type="Proteomes" id="UP000504607"/>
    </source>
</evidence>
<dbReference type="PROSITE" id="PS50011">
    <property type="entry name" value="PROTEIN_KINASE_DOM"/>
    <property type="match status" value="1"/>
</dbReference>
<dbReference type="SMART" id="SM00220">
    <property type="entry name" value="S_TKc"/>
    <property type="match status" value="1"/>
</dbReference>
<evidence type="ECO:0000256" key="3">
    <source>
        <dbReference type="SAM" id="MobiDB-lite"/>
    </source>
</evidence>
<keyword evidence="4" id="KW-0812">Transmembrane</keyword>
<dbReference type="FunFam" id="1.10.510.10:FF:000495">
    <property type="entry name" value="calcium/calmodulin-regulated receptor-like kinase 1"/>
    <property type="match status" value="1"/>
</dbReference>